<keyword evidence="2" id="KW-0472">Membrane</keyword>
<evidence type="ECO:0000313" key="3">
    <source>
        <dbReference type="EMBL" id="RKO94031.1"/>
    </source>
</evidence>
<dbReference type="EMBL" id="KZ994037">
    <property type="protein sequence ID" value="RKO94031.1"/>
    <property type="molecule type" value="Genomic_DNA"/>
</dbReference>
<dbReference type="AlphaFoldDB" id="A0A4P9WLV4"/>
<name>A0A4P9WLV4_9FUNG</name>
<feature type="transmembrane region" description="Helical" evidence="2">
    <location>
        <begin position="165"/>
        <end position="184"/>
    </location>
</feature>
<organism evidence="3 4">
    <name type="scientific">Blyttiomyces helicus</name>
    <dbReference type="NCBI Taxonomy" id="388810"/>
    <lineage>
        <taxon>Eukaryota</taxon>
        <taxon>Fungi</taxon>
        <taxon>Fungi incertae sedis</taxon>
        <taxon>Chytridiomycota</taxon>
        <taxon>Chytridiomycota incertae sedis</taxon>
        <taxon>Chytridiomycetes</taxon>
        <taxon>Chytridiomycetes incertae sedis</taxon>
        <taxon>Blyttiomyces</taxon>
    </lineage>
</organism>
<keyword evidence="2" id="KW-0812">Transmembrane</keyword>
<evidence type="ECO:0000313" key="4">
    <source>
        <dbReference type="Proteomes" id="UP000269721"/>
    </source>
</evidence>
<accession>A0A4P9WLV4</accession>
<keyword evidence="2" id="KW-1133">Transmembrane helix</keyword>
<protein>
    <submittedName>
        <fullName evidence="3">Uncharacterized protein</fullName>
    </submittedName>
</protein>
<dbReference type="Proteomes" id="UP000269721">
    <property type="component" value="Unassembled WGS sequence"/>
</dbReference>
<evidence type="ECO:0000256" key="2">
    <source>
        <dbReference type="SAM" id="Phobius"/>
    </source>
</evidence>
<reference evidence="4" key="1">
    <citation type="journal article" date="2018" name="Nat. Microbiol.">
        <title>Leveraging single-cell genomics to expand the fungal tree of life.</title>
        <authorList>
            <person name="Ahrendt S.R."/>
            <person name="Quandt C.A."/>
            <person name="Ciobanu D."/>
            <person name="Clum A."/>
            <person name="Salamov A."/>
            <person name="Andreopoulos B."/>
            <person name="Cheng J.F."/>
            <person name="Woyke T."/>
            <person name="Pelin A."/>
            <person name="Henrissat B."/>
            <person name="Reynolds N.K."/>
            <person name="Benny G.L."/>
            <person name="Smith M.E."/>
            <person name="James T.Y."/>
            <person name="Grigoriev I.V."/>
        </authorList>
    </citation>
    <scope>NUCLEOTIDE SEQUENCE [LARGE SCALE GENOMIC DNA]</scope>
</reference>
<proteinExistence type="predicted"/>
<feature type="region of interest" description="Disordered" evidence="1">
    <location>
        <begin position="50"/>
        <end position="74"/>
    </location>
</feature>
<sequence length="237" mass="25952">MLTNVFALQTSISREIFDALTPILEDKAMTNAPFVIASPLTTDTSAAIPIHNGDGSMPATPSTDENGTPAPGRRLRRLPKFLPHWISGRRVKKKKRRVEEEGEREAPPLSVFQTKLSAFMDSVQANEERRLAPSRILTPLAFTLAQVNARASDNAEESIVSPVSFSHLIMFLLLVVLGRILAFVRMQHSLRLGISVIGCIPDIDQPVVEGGKSCNQRSCGRDPITAAADRDQEDVEA</sequence>
<gene>
    <name evidence="3" type="ORF">BDK51DRAFT_39384</name>
</gene>
<evidence type="ECO:0000256" key="1">
    <source>
        <dbReference type="SAM" id="MobiDB-lite"/>
    </source>
</evidence>
<keyword evidence="4" id="KW-1185">Reference proteome</keyword>
<feature type="region of interest" description="Disordered" evidence="1">
    <location>
        <begin position="218"/>
        <end position="237"/>
    </location>
</feature>